<sequence length="297" mass="32707">MTIDPALAITVCICTFRRESIADTLQSVANLDPALRPVEVVVVDNDETDHARTRIEQAGEAAGLPLRYVHAPARNISIARNAALDACETRWAALIDDDEIARPDWLTALAALTGNAEAVIGRSQASYSNELPAWVARCDFHSNRIEGSTANAYTSNALLDIDFVREAGLRFRLDLGQTGGEDTLFFRQFERAGGRIVYQPLSVVDEEVPVARANMRWVLRRSYRSGQTHAMIAAELAPRDYARLPLTAGAKLIACTAMGVLNLWRPTSGRRWLRRGALHAGALAYVMNRSTLREYGS</sequence>
<dbReference type="Pfam" id="PF00535">
    <property type="entry name" value="Glycos_transf_2"/>
    <property type="match status" value="1"/>
</dbReference>
<dbReference type="RefSeq" id="WP_221559698.1">
    <property type="nucleotide sequence ID" value="NZ_JAIGNO010000011.1"/>
</dbReference>
<dbReference type="PANTHER" id="PTHR43685:SF2">
    <property type="entry name" value="GLYCOSYLTRANSFERASE 2-LIKE DOMAIN-CONTAINING PROTEIN"/>
    <property type="match status" value="1"/>
</dbReference>
<keyword evidence="3" id="KW-1185">Reference proteome</keyword>
<dbReference type="InterPro" id="IPR029044">
    <property type="entry name" value="Nucleotide-diphossugar_trans"/>
</dbReference>
<dbReference type="InterPro" id="IPR050834">
    <property type="entry name" value="Glycosyltransf_2"/>
</dbReference>
<dbReference type="Proteomes" id="UP000755104">
    <property type="component" value="Unassembled WGS sequence"/>
</dbReference>
<name>A0ABS7J8N4_9SPHN</name>
<organism evidence="2 3">
    <name type="scientific">Qipengyuania qiaonensis</name>
    <dbReference type="NCBI Taxonomy" id="2867240"/>
    <lineage>
        <taxon>Bacteria</taxon>
        <taxon>Pseudomonadati</taxon>
        <taxon>Pseudomonadota</taxon>
        <taxon>Alphaproteobacteria</taxon>
        <taxon>Sphingomonadales</taxon>
        <taxon>Erythrobacteraceae</taxon>
        <taxon>Qipengyuania</taxon>
    </lineage>
</organism>
<gene>
    <name evidence="2" type="ORF">K3174_14090</name>
</gene>
<dbReference type="Gene3D" id="3.90.550.10">
    <property type="entry name" value="Spore Coat Polysaccharide Biosynthesis Protein SpsA, Chain A"/>
    <property type="match status" value="1"/>
</dbReference>
<reference evidence="2 3" key="1">
    <citation type="submission" date="2021-08" db="EMBL/GenBank/DDBJ databases">
        <title>Comparative Genomics Analysis of the Genus Qipengyuania Reveals Extensive Genetic Diversity and Metabolic Versatility, Including the Description of Fifteen Novel Species.</title>
        <authorList>
            <person name="Liu Y."/>
        </authorList>
    </citation>
    <scope>NUCLEOTIDE SEQUENCE [LARGE SCALE GENOMIC DNA]</scope>
    <source>
        <strain evidence="2 3">6D47A</strain>
    </source>
</reference>
<dbReference type="CDD" id="cd00761">
    <property type="entry name" value="Glyco_tranf_GTA_type"/>
    <property type="match status" value="1"/>
</dbReference>
<evidence type="ECO:0000259" key="1">
    <source>
        <dbReference type="Pfam" id="PF00535"/>
    </source>
</evidence>
<dbReference type="EMBL" id="JAIGNO010000011">
    <property type="protein sequence ID" value="MBX7483662.1"/>
    <property type="molecule type" value="Genomic_DNA"/>
</dbReference>
<protein>
    <submittedName>
        <fullName evidence="2">Glycosyltransferase</fullName>
    </submittedName>
</protein>
<proteinExistence type="predicted"/>
<feature type="domain" description="Glycosyltransferase 2-like" evidence="1">
    <location>
        <begin position="10"/>
        <end position="139"/>
    </location>
</feature>
<dbReference type="SUPFAM" id="SSF53448">
    <property type="entry name" value="Nucleotide-diphospho-sugar transferases"/>
    <property type="match status" value="1"/>
</dbReference>
<accession>A0ABS7J8N4</accession>
<dbReference type="PANTHER" id="PTHR43685">
    <property type="entry name" value="GLYCOSYLTRANSFERASE"/>
    <property type="match status" value="1"/>
</dbReference>
<dbReference type="InterPro" id="IPR001173">
    <property type="entry name" value="Glyco_trans_2-like"/>
</dbReference>
<evidence type="ECO:0000313" key="2">
    <source>
        <dbReference type="EMBL" id="MBX7483662.1"/>
    </source>
</evidence>
<comment type="caution">
    <text evidence="2">The sequence shown here is derived from an EMBL/GenBank/DDBJ whole genome shotgun (WGS) entry which is preliminary data.</text>
</comment>
<evidence type="ECO:0000313" key="3">
    <source>
        <dbReference type="Proteomes" id="UP000755104"/>
    </source>
</evidence>